<gene>
    <name evidence="9" type="ORF">FGO68_gene9678</name>
</gene>
<evidence type="ECO:0000313" key="9">
    <source>
        <dbReference type="EMBL" id="TNV80212.1"/>
    </source>
</evidence>
<dbReference type="Gene3D" id="1.10.287.110">
    <property type="entry name" value="DnaJ domain"/>
    <property type="match status" value="1"/>
</dbReference>
<evidence type="ECO:0000256" key="6">
    <source>
        <dbReference type="PROSITE-ProRule" id="PRU00546"/>
    </source>
</evidence>
<dbReference type="SMART" id="SM00271">
    <property type="entry name" value="DnaJ"/>
    <property type="match status" value="1"/>
</dbReference>
<dbReference type="GO" id="GO:0006457">
    <property type="term" value="P:protein folding"/>
    <property type="evidence" value="ECO:0007669"/>
    <property type="project" value="InterPro"/>
</dbReference>
<name>A0A8J8NQV0_HALGN</name>
<evidence type="ECO:0000256" key="4">
    <source>
        <dbReference type="ARBA" id="ARBA00022833"/>
    </source>
</evidence>
<dbReference type="GO" id="GO:0051082">
    <property type="term" value="F:unfolded protein binding"/>
    <property type="evidence" value="ECO:0007669"/>
    <property type="project" value="InterPro"/>
</dbReference>
<keyword evidence="3 6" id="KW-0863">Zinc-finger</keyword>
<evidence type="ECO:0000256" key="2">
    <source>
        <dbReference type="ARBA" id="ARBA00022737"/>
    </source>
</evidence>
<dbReference type="InterPro" id="IPR051938">
    <property type="entry name" value="Apopto_cytoskel_mod"/>
</dbReference>
<dbReference type="GO" id="GO:0005524">
    <property type="term" value="F:ATP binding"/>
    <property type="evidence" value="ECO:0007669"/>
    <property type="project" value="InterPro"/>
</dbReference>
<dbReference type="Gene3D" id="2.10.230.10">
    <property type="entry name" value="Heat shock protein DnaJ, cysteine-rich domain"/>
    <property type="match status" value="1"/>
</dbReference>
<dbReference type="OrthoDB" id="10256793at2759"/>
<dbReference type="SUPFAM" id="SSF49493">
    <property type="entry name" value="HSP40/DnaJ peptide-binding domain"/>
    <property type="match status" value="2"/>
</dbReference>
<evidence type="ECO:0000313" key="10">
    <source>
        <dbReference type="Proteomes" id="UP000785679"/>
    </source>
</evidence>
<dbReference type="GO" id="GO:0009408">
    <property type="term" value="P:response to heat"/>
    <property type="evidence" value="ECO:0007669"/>
    <property type="project" value="InterPro"/>
</dbReference>
<reference evidence="9" key="1">
    <citation type="submission" date="2019-06" db="EMBL/GenBank/DDBJ databases">
        <authorList>
            <person name="Zheng W."/>
        </authorList>
    </citation>
    <scope>NUCLEOTIDE SEQUENCE</scope>
    <source>
        <strain evidence="9">QDHG01</strain>
    </source>
</reference>
<dbReference type="EMBL" id="RRYP01007814">
    <property type="protein sequence ID" value="TNV80212.1"/>
    <property type="molecule type" value="Genomic_DNA"/>
</dbReference>
<sequence>MKKTYYYPSRSFRSSAPLNKKKDLYETLGVAKGATKDDIKKSYFKLAKQFHPDVNKTPEAKEKFAVINEAYETLSDDTKRQIYDATGMDSNEQQQTGAGAGGPFSGGFGFNPFGEAFWGSFAGGSSGRKGAQPGGFEDLLKEFEQFFSMNEGAQKQAGRAGEATGGRTKGKDVNVALEIDFMEAINGTQKTIQYARTNKCGTCNGTKMKPGTSESQCGLCGGTGFQTQQFGHAIIQSTCSGCAGLGKTYQACISCNGVGTQNQQSKETVTIPKGVDSGVNLRMSKKGNFSLKGEPGDLLIKVTVKPHPTLQREGSDIISEKQVTLSQAALGTTLKIETIWGSQEVKLKPGVTHDEQITLQGQGVNKLPPNQQQKGNHIVKLKIVVPKKLTDAQRQALEAYARLEDKLE</sequence>
<dbReference type="PANTHER" id="PTHR44145:SF3">
    <property type="entry name" value="DNAJ HOMOLOG SUBFAMILY A MEMBER 3, MITOCHONDRIAL"/>
    <property type="match status" value="1"/>
</dbReference>
<evidence type="ECO:0000256" key="5">
    <source>
        <dbReference type="ARBA" id="ARBA00023186"/>
    </source>
</evidence>
<dbReference type="SUPFAM" id="SSF46565">
    <property type="entry name" value="Chaperone J-domain"/>
    <property type="match status" value="1"/>
</dbReference>
<accession>A0A8J8NQV0</accession>
<dbReference type="Pfam" id="PF01556">
    <property type="entry name" value="DnaJ_C"/>
    <property type="match status" value="1"/>
</dbReference>
<feature type="domain" description="J" evidence="7">
    <location>
        <begin position="23"/>
        <end position="87"/>
    </location>
</feature>
<dbReference type="PROSITE" id="PS50076">
    <property type="entry name" value="DNAJ_2"/>
    <property type="match status" value="1"/>
</dbReference>
<dbReference type="CDD" id="cd06257">
    <property type="entry name" value="DnaJ"/>
    <property type="match status" value="1"/>
</dbReference>
<dbReference type="InterPro" id="IPR018253">
    <property type="entry name" value="DnaJ_domain_CS"/>
</dbReference>
<dbReference type="InterPro" id="IPR036410">
    <property type="entry name" value="HSP_DnaJ_Cys-rich_dom_sf"/>
</dbReference>
<dbReference type="GO" id="GO:0031072">
    <property type="term" value="F:heat shock protein binding"/>
    <property type="evidence" value="ECO:0007669"/>
    <property type="project" value="InterPro"/>
</dbReference>
<dbReference type="PANTHER" id="PTHR44145">
    <property type="entry name" value="DNAJ HOMOLOG SUBFAMILY A MEMBER 3, MITOCHONDRIAL"/>
    <property type="match status" value="1"/>
</dbReference>
<evidence type="ECO:0000259" key="7">
    <source>
        <dbReference type="PROSITE" id="PS50076"/>
    </source>
</evidence>
<keyword evidence="1 6" id="KW-0479">Metal-binding</keyword>
<dbReference type="InterPro" id="IPR001623">
    <property type="entry name" value="DnaJ_domain"/>
</dbReference>
<dbReference type="HAMAP" id="MF_01152">
    <property type="entry name" value="DnaJ"/>
    <property type="match status" value="1"/>
</dbReference>
<dbReference type="InterPro" id="IPR008971">
    <property type="entry name" value="HSP40/DnaJ_pept-bd"/>
</dbReference>
<dbReference type="InterPro" id="IPR001305">
    <property type="entry name" value="HSP_DnaJ_Cys-rich_dom"/>
</dbReference>
<dbReference type="PROSITE" id="PS51188">
    <property type="entry name" value="ZF_CR"/>
    <property type="match status" value="1"/>
</dbReference>
<dbReference type="Proteomes" id="UP000785679">
    <property type="component" value="Unassembled WGS sequence"/>
</dbReference>
<keyword evidence="10" id="KW-1185">Reference proteome</keyword>
<dbReference type="PRINTS" id="PR00625">
    <property type="entry name" value="JDOMAIN"/>
</dbReference>
<organism evidence="9 10">
    <name type="scientific">Halteria grandinella</name>
    <dbReference type="NCBI Taxonomy" id="5974"/>
    <lineage>
        <taxon>Eukaryota</taxon>
        <taxon>Sar</taxon>
        <taxon>Alveolata</taxon>
        <taxon>Ciliophora</taxon>
        <taxon>Intramacronucleata</taxon>
        <taxon>Spirotrichea</taxon>
        <taxon>Stichotrichia</taxon>
        <taxon>Sporadotrichida</taxon>
        <taxon>Halteriidae</taxon>
        <taxon>Halteria</taxon>
    </lineage>
</organism>
<dbReference type="Pfam" id="PF00226">
    <property type="entry name" value="DnaJ"/>
    <property type="match status" value="1"/>
</dbReference>
<evidence type="ECO:0000256" key="1">
    <source>
        <dbReference type="ARBA" id="ARBA00022723"/>
    </source>
</evidence>
<dbReference type="Gene3D" id="2.60.260.20">
    <property type="entry name" value="Urease metallochaperone UreE, N-terminal domain"/>
    <property type="match status" value="2"/>
</dbReference>
<evidence type="ECO:0008006" key="11">
    <source>
        <dbReference type="Google" id="ProtNLM"/>
    </source>
</evidence>
<dbReference type="CDD" id="cd10719">
    <property type="entry name" value="DnaJ_zf"/>
    <property type="match status" value="1"/>
</dbReference>
<protein>
    <recommendedName>
        <fullName evidence="11">Chaperone protein DnaJ</fullName>
    </recommendedName>
</protein>
<proteinExistence type="inferred from homology"/>
<dbReference type="CDD" id="cd10747">
    <property type="entry name" value="DnaJ_C"/>
    <property type="match status" value="1"/>
</dbReference>
<keyword evidence="2" id="KW-0677">Repeat</keyword>
<comment type="caution">
    <text evidence="9">The sequence shown here is derived from an EMBL/GenBank/DDBJ whole genome shotgun (WGS) entry which is preliminary data.</text>
</comment>
<dbReference type="InterPro" id="IPR036869">
    <property type="entry name" value="J_dom_sf"/>
</dbReference>
<evidence type="ECO:0000259" key="8">
    <source>
        <dbReference type="PROSITE" id="PS51188"/>
    </source>
</evidence>
<dbReference type="InterPro" id="IPR012724">
    <property type="entry name" value="DnaJ"/>
</dbReference>
<dbReference type="SUPFAM" id="SSF57938">
    <property type="entry name" value="DnaJ/Hsp40 cysteine-rich domain"/>
    <property type="match status" value="1"/>
</dbReference>
<evidence type="ECO:0000256" key="3">
    <source>
        <dbReference type="ARBA" id="ARBA00022771"/>
    </source>
</evidence>
<feature type="zinc finger region" description="CR-type" evidence="6">
    <location>
        <begin position="187"/>
        <end position="264"/>
    </location>
</feature>
<dbReference type="AlphaFoldDB" id="A0A8J8NQV0"/>
<dbReference type="PROSITE" id="PS00636">
    <property type="entry name" value="DNAJ_1"/>
    <property type="match status" value="1"/>
</dbReference>
<keyword evidence="4 6" id="KW-0862">Zinc</keyword>
<dbReference type="GO" id="GO:0008270">
    <property type="term" value="F:zinc ion binding"/>
    <property type="evidence" value="ECO:0007669"/>
    <property type="project" value="UniProtKB-KW"/>
</dbReference>
<dbReference type="InterPro" id="IPR002939">
    <property type="entry name" value="DnaJ_C"/>
</dbReference>
<dbReference type="FunFam" id="2.60.260.20:FF:000005">
    <property type="entry name" value="Chaperone protein dnaJ 1, mitochondrial"/>
    <property type="match status" value="1"/>
</dbReference>
<keyword evidence="5" id="KW-0143">Chaperone</keyword>
<feature type="domain" description="CR-type" evidence="8">
    <location>
        <begin position="187"/>
        <end position="264"/>
    </location>
</feature>